<keyword evidence="3" id="KW-1185">Reference proteome</keyword>
<evidence type="ECO:0000259" key="1">
    <source>
        <dbReference type="Pfam" id="PF20057"/>
    </source>
</evidence>
<dbReference type="STRING" id="935700.jaqu_12670"/>
<organism evidence="2 3">
    <name type="scientific">Jannaschia aquimarina</name>
    <dbReference type="NCBI Taxonomy" id="935700"/>
    <lineage>
        <taxon>Bacteria</taxon>
        <taxon>Pseudomonadati</taxon>
        <taxon>Pseudomonadota</taxon>
        <taxon>Alphaproteobacteria</taxon>
        <taxon>Rhodobacterales</taxon>
        <taxon>Roseobacteraceae</taxon>
        <taxon>Jannaschia</taxon>
    </lineage>
</organism>
<name>A0A0D1EH21_9RHOB</name>
<evidence type="ECO:0000313" key="2">
    <source>
        <dbReference type="EMBL" id="KIT16954.1"/>
    </source>
</evidence>
<accession>A0A0D1EH21</accession>
<reference evidence="2 3" key="1">
    <citation type="submission" date="2015-02" db="EMBL/GenBank/DDBJ databases">
        <title>Genome Sequence of Jannaschia aquimarina DSM28248, a member of the Roseobacter clade.</title>
        <authorList>
            <person name="Voget S."/>
            <person name="Daniel R."/>
        </authorList>
    </citation>
    <scope>NUCLEOTIDE SEQUENCE [LARGE SCALE GENOMIC DNA]</scope>
    <source>
        <strain evidence="2 3">GSW-M26</strain>
    </source>
</reference>
<proteinExistence type="predicted"/>
<dbReference type="PATRIC" id="fig|935700.4.peg.1319"/>
<dbReference type="InterPro" id="IPR045599">
    <property type="entry name" value="DUF6456"/>
</dbReference>
<sequence length="366" mass="40257">MPMYPHASEGSGGPIPNWIPDPARAYIAHTSEGRSLREVAAEYGCTASTILRQVRRLKARREDPLVDDILDRLGAAVVTKTSSEGYESMSAMPQRAQMIDDDTLKREAARVLRRLCEGDAILLVGIGMPQAVVLKSDSDPTRLATLPRAVAQAFVLKEWVSCYRAGKVTRYRITEMGRCALKRILAERHNQKVAARGLAEAPSPFLTQNTTIEEVTREGRNGAERLRVNLAESPLGALARRREKDGSPFLTAALVLAGETLRDDFERAQMGPRVGQNWDRFLTAGARGDFGSDSRGEGNESARHHVAEALRELGPGLGDVALRVCCFLEGVESTEKRLGWAARSGKIVLRIALQRLHAHYVEKGRL</sequence>
<dbReference type="Pfam" id="PF20057">
    <property type="entry name" value="DUF6456"/>
    <property type="match status" value="1"/>
</dbReference>
<dbReference type="AlphaFoldDB" id="A0A0D1EH21"/>
<feature type="domain" description="DUF6456" evidence="1">
    <location>
        <begin position="227"/>
        <end position="361"/>
    </location>
</feature>
<evidence type="ECO:0000313" key="3">
    <source>
        <dbReference type="Proteomes" id="UP000032232"/>
    </source>
</evidence>
<dbReference type="EMBL" id="JYFE01000024">
    <property type="protein sequence ID" value="KIT16954.1"/>
    <property type="molecule type" value="Genomic_DNA"/>
</dbReference>
<protein>
    <recommendedName>
        <fullName evidence="1">DUF6456 domain-containing protein</fullName>
    </recommendedName>
</protein>
<comment type="caution">
    <text evidence="2">The sequence shown here is derived from an EMBL/GenBank/DDBJ whole genome shotgun (WGS) entry which is preliminary data.</text>
</comment>
<dbReference type="Proteomes" id="UP000032232">
    <property type="component" value="Unassembled WGS sequence"/>
</dbReference>
<gene>
    <name evidence="2" type="ORF">jaqu_12670</name>
</gene>